<evidence type="ECO:0000313" key="2">
    <source>
        <dbReference type="EMBL" id="NJC55025.1"/>
    </source>
</evidence>
<organism evidence="2 3">
    <name type="scientific">Brevibacterium marinum</name>
    <dbReference type="NCBI Taxonomy" id="418643"/>
    <lineage>
        <taxon>Bacteria</taxon>
        <taxon>Bacillati</taxon>
        <taxon>Actinomycetota</taxon>
        <taxon>Actinomycetes</taxon>
        <taxon>Micrococcales</taxon>
        <taxon>Brevibacteriaceae</taxon>
        <taxon>Brevibacterium</taxon>
    </lineage>
</organism>
<evidence type="ECO:0000313" key="3">
    <source>
        <dbReference type="Proteomes" id="UP000576792"/>
    </source>
</evidence>
<name>A0A846RU68_9MICO</name>
<proteinExistence type="predicted"/>
<dbReference type="Proteomes" id="UP000576792">
    <property type="component" value="Unassembled WGS sequence"/>
</dbReference>
<reference evidence="2 3" key="1">
    <citation type="submission" date="2020-03" db="EMBL/GenBank/DDBJ databases">
        <title>Sequencing the genomes of 1000 actinobacteria strains.</title>
        <authorList>
            <person name="Klenk H.-P."/>
        </authorList>
    </citation>
    <scope>NUCLEOTIDE SEQUENCE [LARGE SCALE GENOMIC DNA]</scope>
    <source>
        <strain evidence="2 3">DSM 18964</strain>
    </source>
</reference>
<accession>A0A846RU68</accession>
<comment type="caution">
    <text evidence="2">The sequence shown here is derived from an EMBL/GenBank/DDBJ whole genome shotgun (WGS) entry which is preliminary data.</text>
</comment>
<sequence length="99" mass="10719">MSRDTRDESGGEKKARDVAEKLDKTAEPLAGTSQLHSHAQVGYTEEDVERRAGEAAAEEGVSLYRNPDGSHTAIDESAAEEFVAEDPARRADESADDEE</sequence>
<evidence type="ECO:0000256" key="1">
    <source>
        <dbReference type="SAM" id="MobiDB-lite"/>
    </source>
</evidence>
<feature type="compositionally biased region" description="Basic and acidic residues" evidence="1">
    <location>
        <begin position="1"/>
        <end position="26"/>
    </location>
</feature>
<protein>
    <submittedName>
        <fullName evidence="2">Uncharacterized protein</fullName>
    </submittedName>
</protein>
<gene>
    <name evidence="2" type="ORF">BKA07_000060</name>
</gene>
<dbReference type="RefSeq" id="WP_167949116.1">
    <property type="nucleotide sequence ID" value="NZ_BAAAPQ010000026.1"/>
</dbReference>
<dbReference type="EMBL" id="JAATJN010000001">
    <property type="protein sequence ID" value="NJC55025.1"/>
    <property type="molecule type" value="Genomic_DNA"/>
</dbReference>
<feature type="region of interest" description="Disordered" evidence="1">
    <location>
        <begin position="1"/>
        <end position="99"/>
    </location>
</feature>
<keyword evidence="3" id="KW-1185">Reference proteome</keyword>
<dbReference type="AlphaFoldDB" id="A0A846RU68"/>